<accession>A0A5E4LMR5</accession>
<comment type="caution">
    <text evidence="1">The sequence shown here is derived from an EMBL/GenBank/DDBJ whole genome shotgun (WGS) entry which is preliminary data.</text>
</comment>
<sequence length="206" mass="22876">MKRKQAPDQNPESTSFRRLEKLLGSEAAQTLRAKDAVFLGQLMPITGKDLRGKKILEIGPGHGFFVELLRELGADAYGIDINEVPSQFYSSELYKKKIIRIGDATDIQKTFPGDKFAYIVSNAVLSIEGTAMSREYSTNPKTGGHFSPEEMGEAIHRAVFESLRPGGIAFHSTAEPILGDEKTLREIGYIILYKTENNLILQKPES</sequence>
<organism evidence="1 2">
    <name type="scientific">Candidatus Bilamarchaeum dharawalense</name>
    <dbReference type="NCBI Taxonomy" id="2885759"/>
    <lineage>
        <taxon>Archaea</taxon>
        <taxon>Candidatus Micrarchaeota</taxon>
        <taxon>Candidatus Micrarchaeia</taxon>
        <taxon>Candidatus Anstonellales</taxon>
        <taxon>Candidatus Bilamarchaeaceae</taxon>
        <taxon>Candidatus Bilamarchaeum</taxon>
    </lineage>
</organism>
<dbReference type="Pfam" id="PF13489">
    <property type="entry name" value="Methyltransf_23"/>
    <property type="match status" value="1"/>
</dbReference>
<dbReference type="GO" id="GO:0032259">
    <property type="term" value="P:methylation"/>
    <property type="evidence" value="ECO:0007669"/>
    <property type="project" value="UniProtKB-KW"/>
</dbReference>
<evidence type="ECO:0000313" key="1">
    <source>
        <dbReference type="EMBL" id="VVC02719.1"/>
    </source>
</evidence>
<dbReference type="GO" id="GO:0008168">
    <property type="term" value="F:methyltransferase activity"/>
    <property type="evidence" value="ECO:0007669"/>
    <property type="project" value="UniProtKB-KW"/>
</dbReference>
<reference evidence="1 2" key="1">
    <citation type="submission" date="2019-08" db="EMBL/GenBank/DDBJ databases">
        <authorList>
            <person name="Vazquez-Campos X."/>
        </authorList>
    </citation>
    <scope>NUCLEOTIDE SEQUENCE [LARGE SCALE GENOMIC DNA]</scope>
    <source>
        <strain evidence="1">LFW-283_2</strain>
    </source>
</reference>
<dbReference type="InterPro" id="IPR029063">
    <property type="entry name" value="SAM-dependent_MTases_sf"/>
</dbReference>
<dbReference type="SUPFAM" id="SSF53335">
    <property type="entry name" value="S-adenosyl-L-methionine-dependent methyltransferases"/>
    <property type="match status" value="1"/>
</dbReference>
<dbReference type="Gene3D" id="3.40.50.150">
    <property type="entry name" value="Vaccinia Virus protein VP39"/>
    <property type="match status" value="1"/>
</dbReference>
<dbReference type="CDD" id="cd02440">
    <property type="entry name" value="AdoMet_MTases"/>
    <property type="match status" value="1"/>
</dbReference>
<proteinExistence type="predicted"/>
<dbReference type="AlphaFoldDB" id="A0A5E4LMR5"/>
<keyword evidence="1" id="KW-0808">Transferase</keyword>
<protein>
    <submittedName>
        <fullName evidence="1">Methyltransferase domain protein</fullName>
    </submittedName>
</protein>
<name>A0A5E4LMR5_9ARCH</name>
<evidence type="ECO:0000313" key="2">
    <source>
        <dbReference type="Proteomes" id="UP000789941"/>
    </source>
</evidence>
<dbReference type="Proteomes" id="UP000789941">
    <property type="component" value="Unassembled WGS sequence"/>
</dbReference>
<keyword evidence="1" id="KW-0489">Methyltransferase</keyword>
<dbReference type="EMBL" id="CABMJJ010000002">
    <property type="protein sequence ID" value="VVC02719.1"/>
    <property type="molecule type" value="Genomic_DNA"/>
</dbReference>
<gene>
    <name evidence="1" type="ORF">LFW2832_01205</name>
</gene>